<dbReference type="InterPro" id="IPR036390">
    <property type="entry name" value="WH_DNA-bd_sf"/>
</dbReference>
<reference evidence="7" key="1">
    <citation type="submission" date="2015-08" db="EMBL/GenBank/DDBJ databases">
        <title>Genome sequence of the strict anaerobe Clostridium homopropionicum LuHBu1 (DSM 5847T).</title>
        <authorList>
            <person name="Poehlein A."/>
            <person name="Beck M."/>
            <person name="Schiel-Bengelsdorf B."/>
            <person name="Bengelsdorf F.R."/>
            <person name="Daniel R."/>
            <person name="Duerre P."/>
        </authorList>
    </citation>
    <scope>NUCLEOTIDE SEQUENCE [LARGE SCALE GENOMIC DNA]</scope>
    <source>
        <strain evidence="7">DSM 5847</strain>
    </source>
</reference>
<dbReference type="SUPFAM" id="SSF51206">
    <property type="entry name" value="cAMP-binding domain-like"/>
    <property type="match status" value="1"/>
</dbReference>
<evidence type="ECO:0000256" key="3">
    <source>
        <dbReference type="ARBA" id="ARBA00023163"/>
    </source>
</evidence>
<dbReference type="Gene3D" id="2.60.120.10">
    <property type="entry name" value="Jelly Rolls"/>
    <property type="match status" value="1"/>
</dbReference>
<feature type="domain" description="Cyclic nucleotide-binding" evidence="4">
    <location>
        <begin position="27"/>
        <end position="129"/>
    </location>
</feature>
<dbReference type="GO" id="GO:0006355">
    <property type="term" value="P:regulation of DNA-templated transcription"/>
    <property type="evidence" value="ECO:0007669"/>
    <property type="project" value="InterPro"/>
</dbReference>
<dbReference type="STRING" id="36844.SAMN04488501_106191"/>
<evidence type="ECO:0000256" key="2">
    <source>
        <dbReference type="ARBA" id="ARBA00023125"/>
    </source>
</evidence>
<dbReference type="Proteomes" id="UP000037043">
    <property type="component" value="Unassembled WGS sequence"/>
</dbReference>
<evidence type="ECO:0000313" key="6">
    <source>
        <dbReference type="EMBL" id="KOA19325.1"/>
    </source>
</evidence>
<dbReference type="CDD" id="cd00038">
    <property type="entry name" value="CAP_ED"/>
    <property type="match status" value="1"/>
</dbReference>
<comment type="caution">
    <text evidence="6">The sequence shown here is derived from an EMBL/GenBank/DDBJ whole genome shotgun (WGS) entry which is preliminary data.</text>
</comment>
<feature type="domain" description="HTH crp-type" evidence="5">
    <location>
        <begin position="143"/>
        <end position="212"/>
    </location>
</feature>
<keyword evidence="3" id="KW-0804">Transcription</keyword>
<dbReference type="InterPro" id="IPR018490">
    <property type="entry name" value="cNMP-bd_dom_sf"/>
</dbReference>
<dbReference type="EMBL" id="LHUR01000027">
    <property type="protein sequence ID" value="KOA19325.1"/>
    <property type="molecule type" value="Genomic_DNA"/>
</dbReference>
<dbReference type="PROSITE" id="PS50042">
    <property type="entry name" value="CNMP_BINDING_3"/>
    <property type="match status" value="1"/>
</dbReference>
<dbReference type="InterPro" id="IPR012318">
    <property type="entry name" value="HTH_CRP"/>
</dbReference>
<keyword evidence="1" id="KW-0805">Transcription regulation</keyword>
<name>A0A0L6Z8M8_9CLOT</name>
<dbReference type="InterPro" id="IPR000595">
    <property type="entry name" value="cNMP-bd_dom"/>
</dbReference>
<dbReference type="AlphaFoldDB" id="A0A0L6Z8M8"/>
<evidence type="ECO:0000256" key="1">
    <source>
        <dbReference type="ARBA" id="ARBA00023015"/>
    </source>
</evidence>
<dbReference type="Gene3D" id="1.10.10.10">
    <property type="entry name" value="Winged helix-like DNA-binding domain superfamily/Winged helix DNA-binding domain"/>
    <property type="match status" value="1"/>
</dbReference>
<dbReference type="SUPFAM" id="SSF46785">
    <property type="entry name" value="Winged helix' DNA-binding domain"/>
    <property type="match status" value="1"/>
</dbReference>
<dbReference type="SMART" id="SM00419">
    <property type="entry name" value="HTH_CRP"/>
    <property type="match status" value="1"/>
</dbReference>
<keyword evidence="7" id="KW-1185">Reference proteome</keyword>
<keyword evidence="2" id="KW-0238">DNA-binding</keyword>
<dbReference type="PROSITE" id="PS51063">
    <property type="entry name" value="HTH_CRP_2"/>
    <property type="match status" value="1"/>
</dbReference>
<organism evidence="6 7">
    <name type="scientific">Clostridium homopropionicum DSM 5847</name>
    <dbReference type="NCBI Taxonomy" id="1121318"/>
    <lineage>
        <taxon>Bacteria</taxon>
        <taxon>Bacillati</taxon>
        <taxon>Bacillota</taxon>
        <taxon>Clostridia</taxon>
        <taxon>Eubacteriales</taxon>
        <taxon>Clostridiaceae</taxon>
        <taxon>Clostridium</taxon>
    </lineage>
</organism>
<dbReference type="InterPro" id="IPR014710">
    <property type="entry name" value="RmlC-like_jellyroll"/>
</dbReference>
<dbReference type="Pfam" id="PF13545">
    <property type="entry name" value="HTH_Crp_2"/>
    <property type="match status" value="1"/>
</dbReference>
<dbReference type="GO" id="GO:0003677">
    <property type="term" value="F:DNA binding"/>
    <property type="evidence" value="ECO:0007669"/>
    <property type="project" value="UniProtKB-KW"/>
</dbReference>
<dbReference type="RefSeq" id="WP_052221932.1">
    <property type="nucleotide sequence ID" value="NZ_LHUR01000027.1"/>
</dbReference>
<sequence length="223" mass="26133">MLTPRYFFTNDFSQCYDYFLSQPHKKKTFHKGDYLWEPGEPFHTIHYIISGVAQNYIEHENGHRKIVSFHGKGTVFPGYHQKDYKIEKSIITIAMTDMEVLEFTKEEFHTMFEANYNVRSAVIDWFSTYANLLLYDNAHQEYNSSFIKLCNLLYLLLVSKDIKSESFIGITQYDLANILGISRVNLTRGLAYLRDENIIVTRRKQIEVIDSSALAKYCSMETL</sequence>
<proteinExistence type="predicted"/>
<dbReference type="PATRIC" id="fig|1121318.3.peg.2448"/>
<accession>A0A0L6Z8M8</accession>
<evidence type="ECO:0000259" key="4">
    <source>
        <dbReference type="PROSITE" id="PS50042"/>
    </source>
</evidence>
<evidence type="ECO:0000259" key="5">
    <source>
        <dbReference type="PROSITE" id="PS51063"/>
    </source>
</evidence>
<protein>
    <submittedName>
        <fullName evidence="6">cAMP-activated global transcriptional regulator CRP</fullName>
    </submittedName>
</protein>
<gene>
    <name evidence="6" type="primary">crp_2</name>
    <name evidence="6" type="ORF">CLHOM_24310</name>
</gene>
<dbReference type="Pfam" id="PF00027">
    <property type="entry name" value="cNMP_binding"/>
    <property type="match status" value="1"/>
</dbReference>
<dbReference type="InterPro" id="IPR036388">
    <property type="entry name" value="WH-like_DNA-bd_sf"/>
</dbReference>
<evidence type="ECO:0000313" key="7">
    <source>
        <dbReference type="Proteomes" id="UP000037043"/>
    </source>
</evidence>